<evidence type="ECO:0000256" key="5">
    <source>
        <dbReference type="ARBA" id="ARBA00022692"/>
    </source>
</evidence>
<sequence length="362" mass="40216">MAKNEKISEHGFKVFVVLTFTGTSVLNVPGALIGKAKQDAWIAAIIGIIIALLIVAFYNKVATQLGNMTLVGYAHKVMGKRVGKIISVYFVIFLILNCASVLWIVGNFISTAILEETPQIIVNGLFMIVVIFGCRLGIEVVTRSAEVLYPWAIAGYLTLIIFTLPSMKLRNLKPFFEAKSIDVFHAVLLFESFVPLTFIAFLMIFPVSINNIKEGKKAFNKGIIVAGVLLVLLTSVTILALGTEWANRSVYPSYALARSIQLANALERVEAITAMVWIIAIFYKTVLYFYGAVIGFSEILSLKDYKALTLPLGVIIVILSQVIYPDVVYEMDWDTTTWIPYVFTNAILIPLFLIIVDRIKNK</sequence>
<dbReference type="PANTHER" id="PTHR34975">
    <property type="entry name" value="SPORE GERMINATION PROTEIN A2"/>
    <property type="match status" value="1"/>
</dbReference>
<evidence type="ECO:0000313" key="9">
    <source>
        <dbReference type="EMBL" id="MDW8802545.1"/>
    </source>
</evidence>
<keyword evidence="3" id="KW-0813">Transport</keyword>
<dbReference type="Gene3D" id="1.20.1740.10">
    <property type="entry name" value="Amino acid/polyamine transporter I"/>
    <property type="match status" value="1"/>
</dbReference>
<dbReference type="Proteomes" id="UP001281656">
    <property type="component" value="Unassembled WGS sequence"/>
</dbReference>
<reference evidence="9 10" key="1">
    <citation type="submission" date="2023-04" db="EMBL/GenBank/DDBJ databases">
        <title>Clostridium tannerae sp. nov., isolated from the fecal material of an alpaca.</title>
        <authorList>
            <person name="Miller S."/>
            <person name="Hendry M."/>
            <person name="King J."/>
            <person name="Sankaranarayanan K."/>
            <person name="Lawson P.A."/>
        </authorList>
    </citation>
    <scope>NUCLEOTIDE SEQUENCE [LARGE SCALE GENOMIC DNA]</scope>
    <source>
        <strain evidence="9 10">A1-XYC3</strain>
    </source>
</reference>
<keyword evidence="10" id="KW-1185">Reference proteome</keyword>
<proteinExistence type="inferred from homology"/>
<feature type="transmembrane region" description="Helical" evidence="8">
    <location>
        <begin position="219"/>
        <end position="241"/>
    </location>
</feature>
<dbReference type="RefSeq" id="WP_318798865.1">
    <property type="nucleotide sequence ID" value="NZ_JARUJP010000022.1"/>
</dbReference>
<keyword evidence="5 8" id="KW-0812">Transmembrane</keyword>
<feature type="transmembrane region" description="Helical" evidence="8">
    <location>
        <begin position="308"/>
        <end position="325"/>
    </location>
</feature>
<feature type="transmembrane region" description="Helical" evidence="8">
    <location>
        <begin position="120"/>
        <end position="138"/>
    </location>
</feature>
<dbReference type="Pfam" id="PF03845">
    <property type="entry name" value="Spore_permease"/>
    <property type="match status" value="1"/>
</dbReference>
<organism evidence="9 10">
    <name type="scientific">Clostridium tanneri</name>
    <dbReference type="NCBI Taxonomy" id="3037988"/>
    <lineage>
        <taxon>Bacteria</taxon>
        <taxon>Bacillati</taxon>
        <taxon>Bacillota</taxon>
        <taxon>Clostridia</taxon>
        <taxon>Eubacteriales</taxon>
        <taxon>Clostridiaceae</taxon>
        <taxon>Clostridium</taxon>
    </lineage>
</organism>
<feature type="transmembrane region" description="Helical" evidence="8">
    <location>
        <begin position="274"/>
        <end position="296"/>
    </location>
</feature>
<keyword evidence="6 8" id="KW-1133">Transmembrane helix</keyword>
<evidence type="ECO:0000256" key="2">
    <source>
        <dbReference type="ARBA" id="ARBA00007998"/>
    </source>
</evidence>
<evidence type="ECO:0000313" key="10">
    <source>
        <dbReference type="Proteomes" id="UP001281656"/>
    </source>
</evidence>
<comment type="caution">
    <text evidence="9">The sequence shown here is derived from an EMBL/GenBank/DDBJ whole genome shotgun (WGS) entry which is preliminary data.</text>
</comment>
<comment type="subcellular location">
    <subcellularLocation>
        <location evidence="1">Membrane</location>
        <topology evidence="1">Multi-pass membrane protein</topology>
    </subcellularLocation>
</comment>
<dbReference type="PANTHER" id="PTHR34975:SF2">
    <property type="entry name" value="SPORE GERMINATION PROTEIN A2"/>
    <property type="match status" value="1"/>
</dbReference>
<comment type="similarity">
    <text evidence="2">Belongs to the amino acid-polyamine-organocation (APC) superfamily. Spore germination protein (SGP) (TC 2.A.3.9) family.</text>
</comment>
<evidence type="ECO:0000256" key="7">
    <source>
        <dbReference type="ARBA" id="ARBA00023136"/>
    </source>
</evidence>
<gene>
    <name evidence="9" type="ORF">P8V03_15465</name>
</gene>
<feature type="transmembrane region" description="Helical" evidence="8">
    <location>
        <begin position="337"/>
        <end position="356"/>
    </location>
</feature>
<feature type="transmembrane region" description="Helical" evidence="8">
    <location>
        <begin position="147"/>
        <end position="164"/>
    </location>
</feature>
<evidence type="ECO:0000256" key="6">
    <source>
        <dbReference type="ARBA" id="ARBA00022989"/>
    </source>
</evidence>
<feature type="transmembrane region" description="Helical" evidence="8">
    <location>
        <begin position="12"/>
        <end position="34"/>
    </location>
</feature>
<feature type="transmembrane region" description="Helical" evidence="8">
    <location>
        <begin position="86"/>
        <end position="114"/>
    </location>
</feature>
<keyword evidence="4" id="KW-0309">Germination</keyword>
<feature type="transmembrane region" description="Helical" evidence="8">
    <location>
        <begin position="40"/>
        <end position="58"/>
    </location>
</feature>
<feature type="transmembrane region" description="Helical" evidence="8">
    <location>
        <begin position="184"/>
        <end position="207"/>
    </location>
</feature>
<name>A0ABU4JWJ2_9CLOT</name>
<evidence type="ECO:0000256" key="1">
    <source>
        <dbReference type="ARBA" id="ARBA00004141"/>
    </source>
</evidence>
<evidence type="ECO:0000256" key="3">
    <source>
        <dbReference type="ARBA" id="ARBA00022448"/>
    </source>
</evidence>
<evidence type="ECO:0000256" key="4">
    <source>
        <dbReference type="ARBA" id="ARBA00022544"/>
    </source>
</evidence>
<evidence type="ECO:0000256" key="8">
    <source>
        <dbReference type="SAM" id="Phobius"/>
    </source>
</evidence>
<accession>A0ABU4JWJ2</accession>
<dbReference type="EMBL" id="JARUJP010000022">
    <property type="protein sequence ID" value="MDW8802545.1"/>
    <property type="molecule type" value="Genomic_DNA"/>
</dbReference>
<dbReference type="InterPro" id="IPR004761">
    <property type="entry name" value="Spore_GerAB"/>
</dbReference>
<dbReference type="NCBIfam" id="TIGR00912">
    <property type="entry name" value="2A0309"/>
    <property type="match status" value="1"/>
</dbReference>
<keyword evidence="7 8" id="KW-0472">Membrane</keyword>
<protein>
    <submittedName>
        <fullName evidence="9">Endospore germination permease</fullName>
    </submittedName>
</protein>